<dbReference type="GO" id="GO:0004197">
    <property type="term" value="F:cysteine-type endopeptidase activity"/>
    <property type="evidence" value="ECO:0007669"/>
    <property type="project" value="InterPro"/>
</dbReference>
<reference evidence="9" key="1">
    <citation type="submission" date="2015-01" db="EMBL/GenBank/DDBJ databases">
        <title>Transcriptome Assembly of Fopius arisanus.</title>
        <authorList>
            <person name="Geib S."/>
        </authorList>
    </citation>
    <scope>NUCLEOTIDE SEQUENCE</scope>
</reference>
<name>A0A0C9QIG1_9HYME</name>
<dbReference type="FunFam" id="3.90.70.10:FF:000031">
    <property type="entry name" value="Cathepsin B"/>
    <property type="match status" value="1"/>
</dbReference>
<sequence length="383" mass="42600">QPFNVRFHILLSNLVNLLCDFDKLALYYSLLLGNLLQLAKMRVIFVGFLLLAVAIVVSGEKDAIDAHFLSNEFIELVRNNAKTWTPGRNFPESIGEKYIRGLMGVHPDSHKFALPQLIKESGDSEIELPEEFDSRKQWSQCPTISEIRDQGSCGSCWAFGAVEAMSDRFCIHSNGTKNFHFSADDLVSCCHTCGFGCNGGFPGAAWSYWTRKGIVSGGAFGSNQGCRPYEIAPCEHHVNGTRPACDGEHGKTPRCQHKCQASYKGDYAKDKHYGAKAYSIGRNQRDIQEEIYKNGPVEGAFTVYEDLILYKDGVYQHVVGKALGGHAIRILGWGVENNTPYWLIANSWNTDWGNNGYFKILRGEDHCGIESSISAGIPRIENN</sequence>
<dbReference type="PRINTS" id="PR00705">
    <property type="entry name" value="PAPAIN"/>
</dbReference>
<evidence type="ECO:0000256" key="5">
    <source>
        <dbReference type="ARBA" id="ARBA00022807"/>
    </source>
</evidence>
<keyword evidence="3" id="KW-0732">Signal</keyword>
<protein>
    <submittedName>
        <fullName evidence="9">CTSB protein</fullName>
    </submittedName>
</protein>
<evidence type="ECO:0000259" key="8">
    <source>
        <dbReference type="SMART" id="SM00645"/>
    </source>
</evidence>
<accession>A0A0C9QIG1</accession>
<evidence type="ECO:0000313" key="9">
    <source>
        <dbReference type="EMBL" id="JAG84305.1"/>
    </source>
</evidence>
<keyword evidence="6" id="KW-0865">Zymogen</keyword>
<dbReference type="Pfam" id="PF00112">
    <property type="entry name" value="Peptidase_C1"/>
    <property type="match status" value="1"/>
</dbReference>
<dbReference type="AlphaFoldDB" id="A0A0C9QIG1"/>
<dbReference type="InterPro" id="IPR038765">
    <property type="entry name" value="Papain-like_cys_pep_sf"/>
</dbReference>
<evidence type="ECO:0000256" key="4">
    <source>
        <dbReference type="ARBA" id="ARBA00022801"/>
    </source>
</evidence>
<dbReference type="Pfam" id="PF08127">
    <property type="entry name" value="Propeptide_C1"/>
    <property type="match status" value="1"/>
</dbReference>
<dbReference type="CDD" id="cd02620">
    <property type="entry name" value="Peptidase_C1A_CathepsinB"/>
    <property type="match status" value="1"/>
</dbReference>
<evidence type="ECO:0000256" key="2">
    <source>
        <dbReference type="ARBA" id="ARBA00022670"/>
    </source>
</evidence>
<dbReference type="EMBL" id="GBYB01014538">
    <property type="protein sequence ID" value="JAG84305.1"/>
    <property type="molecule type" value="Transcribed_RNA"/>
</dbReference>
<organism evidence="9">
    <name type="scientific">Fopius arisanus</name>
    <dbReference type="NCBI Taxonomy" id="64838"/>
    <lineage>
        <taxon>Eukaryota</taxon>
        <taxon>Metazoa</taxon>
        <taxon>Ecdysozoa</taxon>
        <taxon>Arthropoda</taxon>
        <taxon>Hexapoda</taxon>
        <taxon>Insecta</taxon>
        <taxon>Pterygota</taxon>
        <taxon>Neoptera</taxon>
        <taxon>Endopterygota</taxon>
        <taxon>Hymenoptera</taxon>
        <taxon>Apocrita</taxon>
        <taxon>Ichneumonoidea</taxon>
        <taxon>Braconidae</taxon>
        <taxon>Opiinae</taxon>
        <taxon>Fopius</taxon>
    </lineage>
</organism>
<dbReference type="InterPro" id="IPR000668">
    <property type="entry name" value="Peptidase_C1A_C"/>
</dbReference>
<dbReference type="InterPro" id="IPR013128">
    <property type="entry name" value="Peptidase_C1A"/>
</dbReference>
<dbReference type="MEROPS" id="C01.060"/>
<dbReference type="PROSITE" id="PS00639">
    <property type="entry name" value="THIOL_PROTEASE_HIS"/>
    <property type="match status" value="1"/>
</dbReference>
<gene>
    <name evidence="9" type="primary">CTSB</name>
    <name evidence="9" type="ORF">g.3543</name>
</gene>
<dbReference type="InterPro" id="IPR025661">
    <property type="entry name" value="Pept_asp_AS"/>
</dbReference>
<feature type="domain" description="Peptidase C1A papain C-terminal" evidence="8">
    <location>
        <begin position="128"/>
        <end position="377"/>
    </location>
</feature>
<keyword evidence="4" id="KW-0378">Hydrolase</keyword>
<dbReference type="SMART" id="SM00645">
    <property type="entry name" value="Pept_C1"/>
    <property type="match status" value="1"/>
</dbReference>
<dbReference type="Gene3D" id="3.90.70.10">
    <property type="entry name" value="Cysteine proteinases"/>
    <property type="match status" value="1"/>
</dbReference>
<evidence type="ECO:0000256" key="6">
    <source>
        <dbReference type="ARBA" id="ARBA00023145"/>
    </source>
</evidence>
<dbReference type="GO" id="GO:0006508">
    <property type="term" value="P:proteolysis"/>
    <property type="evidence" value="ECO:0007669"/>
    <property type="project" value="UniProtKB-KW"/>
</dbReference>
<dbReference type="SUPFAM" id="SSF54001">
    <property type="entry name" value="Cysteine proteinases"/>
    <property type="match status" value="1"/>
</dbReference>
<dbReference type="InterPro" id="IPR025660">
    <property type="entry name" value="Pept_his_AS"/>
</dbReference>
<keyword evidence="5" id="KW-0788">Thiol protease</keyword>
<dbReference type="InterPro" id="IPR000169">
    <property type="entry name" value="Pept_cys_AS"/>
</dbReference>
<dbReference type="PANTHER" id="PTHR12411">
    <property type="entry name" value="CYSTEINE PROTEASE FAMILY C1-RELATED"/>
    <property type="match status" value="1"/>
</dbReference>
<comment type="similarity">
    <text evidence="1">Belongs to the peptidase C1 family.</text>
</comment>
<dbReference type="InterPro" id="IPR012599">
    <property type="entry name" value="Propeptide_C1A"/>
</dbReference>
<proteinExistence type="inferred from homology"/>
<feature type="non-terminal residue" evidence="9">
    <location>
        <position position="1"/>
    </location>
</feature>
<evidence type="ECO:0000256" key="7">
    <source>
        <dbReference type="ARBA" id="ARBA00023157"/>
    </source>
</evidence>
<evidence type="ECO:0000256" key="1">
    <source>
        <dbReference type="ARBA" id="ARBA00008455"/>
    </source>
</evidence>
<keyword evidence="2" id="KW-0645">Protease</keyword>
<evidence type="ECO:0000256" key="3">
    <source>
        <dbReference type="ARBA" id="ARBA00022729"/>
    </source>
</evidence>
<keyword evidence="7" id="KW-1015">Disulfide bond</keyword>
<dbReference type="PROSITE" id="PS00139">
    <property type="entry name" value="THIOL_PROTEASE_CYS"/>
    <property type="match status" value="1"/>
</dbReference>
<dbReference type="PROSITE" id="PS00640">
    <property type="entry name" value="THIOL_PROTEASE_ASN"/>
    <property type="match status" value="1"/>
</dbReference>